<dbReference type="Proteomes" id="UP000298663">
    <property type="component" value="Chromosome X"/>
</dbReference>
<gene>
    <name evidence="2" type="ORF">L596_004438</name>
</gene>
<protein>
    <recommendedName>
        <fullName evidence="4">EGF-like domain-containing protein</fullName>
    </recommendedName>
</protein>
<sequence>MFRLASFLVLLSVLGLSFAQLKCYVGHQRWDPEPVINTFDLTNCARGDRCCYMLSTLNGTYYGCYRDCPSTTSHACGPDPQSGIMDITYCYCNNYRDSNCKPFGALQ</sequence>
<name>A0A4U8UXB6_STECR</name>
<dbReference type="AlphaFoldDB" id="A0A4U8UXB6"/>
<dbReference type="OrthoDB" id="5774840at2759"/>
<accession>A0A4U8UXB6</accession>
<evidence type="ECO:0000313" key="2">
    <source>
        <dbReference type="EMBL" id="TMS37525.1"/>
    </source>
</evidence>
<feature type="chain" id="PRO_5020191522" description="EGF-like domain-containing protein" evidence="1">
    <location>
        <begin position="20"/>
        <end position="107"/>
    </location>
</feature>
<comment type="caution">
    <text evidence="2">The sequence shown here is derived from an EMBL/GenBank/DDBJ whole genome shotgun (WGS) entry which is preliminary data.</text>
</comment>
<organism evidence="2 3">
    <name type="scientific">Steinernema carpocapsae</name>
    <name type="common">Entomopathogenic nematode</name>
    <dbReference type="NCBI Taxonomy" id="34508"/>
    <lineage>
        <taxon>Eukaryota</taxon>
        <taxon>Metazoa</taxon>
        <taxon>Ecdysozoa</taxon>
        <taxon>Nematoda</taxon>
        <taxon>Chromadorea</taxon>
        <taxon>Rhabditida</taxon>
        <taxon>Tylenchina</taxon>
        <taxon>Panagrolaimomorpha</taxon>
        <taxon>Strongyloidoidea</taxon>
        <taxon>Steinernematidae</taxon>
        <taxon>Steinernema</taxon>
    </lineage>
</organism>
<evidence type="ECO:0000313" key="3">
    <source>
        <dbReference type="Proteomes" id="UP000298663"/>
    </source>
</evidence>
<dbReference type="EMBL" id="AZBU02000001">
    <property type="protein sequence ID" value="TMS37525.1"/>
    <property type="molecule type" value="Genomic_DNA"/>
</dbReference>
<reference evidence="2 3" key="1">
    <citation type="journal article" date="2015" name="Genome Biol.">
        <title>Comparative genomics of Steinernema reveals deeply conserved gene regulatory networks.</title>
        <authorList>
            <person name="Dillman A.R."/>
            <person name="Macchietto M."/>
            <person name="Porter C.F."/>
            <person name="Rogers A."/>
            <person name="Williams B."/>
            <person name="Antoshechkin I."/>
            <person name="Lee M.M."/>
            <person name="Goodwin Z."/>
            <person name="Lu X."/>
            <person name="Lewis E.E."/>
            <person name="Goodrich-Blair H."/>
            <person name="Stock S.P."/>
            <person name="Adams B.J."/>
            <person name="Sternberg P.W."/>
            <person name="Mortazavi A."/>
        </authorList>
    </citation>
    <scope>NUCLEOTIDE SEQUENCE [LARGE SCALE GENOMIC DNA]</scope>
    <source>
        <strain evidence="2 3">ALL</strain>
    </source>
</reference>
<keyword evidence="3" id="KW-1185">Reference proteome</keyword>
<dbReference type="EMBL" id="CM016762">
    <property type="protein sequence ID" value="TMS37525.1"/>
    <property type="molecule type" value="Genomic_DNA"/>
</dbReference>
<evidence type="ECO:0008006" key="4">
    <source>
        <dbReference type="Google" id="ProtNLM"/>
    </source>
</evidence>
<keyword evidence="1" id="KW-0732">Signal</keyword>
<feature type="signal peptide" evidence="1">
    <location>
        <begin position="1"/>
        <end position="19"/>
    </location>
</feature>
<proteinExistence type="predicted"/>
<evidence type="ECO:0000256" key="1">
    <source>
        <dbReference type="SAM" id="SignalP"/>
    </source>
</evidence>
<reference evidence="2 3" key="2">
    <citation type="journal article" date="2019" name="G3 (Bethesda)">
        <title>Hybrid Assembly of the Genome of the Entomopathogenic Nematode Steinernema carpocapsae Identifies the X-Chromosome.</title>
        <authorList>
            <person name="Serra L."/>
            <person name="Macchietto M."/>
            <person name="Macias-Munoz A."/>
            <person name="McGill C.J."/>
            <person name="Rodriguez I.M."/>
            <person name="Rodriguez B."/>
            <person name="Murad R."/>
            <person name="Mortazavi A."/>
        </authorList>
    </citation>
    <scope>NUCLEOTIDE SEQUENCE [LARGE SCALE GENOMIC DNA]</scope>
    <source>
        <strain evidence="2 3">ALL</strain>
    </source>
</reference>